<dbReference type="InterPro" id="IPR046364">
    <property type="entry name" value="Exo70_C"/>
</dbReference>
<keyword evidence="6" id="KW-1185">Reference proteome</keyword>
<gene>
    <name evidence="5" type="ORF">K2173_001870</name>
</gene>
<evidence type="ECO:0000256" key="1">
    <source>
        <dbReference type="ARBA" id="ARBA00006756"/>
    </source>
</evidence>
<feature type="domain" description="Exocyst complex subunit Exo70 C-terminal" evidence="4">
    <location>
        <begin position="234"/>
        <end position="589"/>
    </location>
</feature>
<dbReference type="PANTHER" id="PTHR12542">
    <property type="entry name" value="EXOCYST COMPLEX PROTEIN EXO70"/>
    <property type="match status" value="1"/>
</dbReference>
<dbReference type="FunFam" id="1.20.1280.170:FF:000003">
    <property type="entry name" value="Exocyst subunit Exo70 family protein"/>
    <property type="match status" value="1"/>
</dbReference>
<dbReference type="Gene3D" id="1.20.1280.170">
    <property type="entry name" value="Exocyst complex component Exo70"/>
    <property type="match status" value="1"/>
</dbReference>
<organism evidence="5 6">
    <name type="scientific">Erythroxylum novogranatense</name>
    <dbReference type="NCBI Taxonomy" id="1862640"/>
    <lineage>
        <taxon>Eukaryota</taxon>
        <taxon>Viridiplantae</taxon>
        <taxon>Streptophyta</taxon>
        <taxon>Embryophyta</taxon>
        <taxon>Tracheophyta</taxon>
        <taxon>Spermatophyta</taxon>
        <taxon>Magnoliopsida</taxon>
        <taxon>eudicotyledons</taxon>
        <taxon>Gunneridae</taxon>
        <taxon>Pentapetalae</taxon>
        <taxon>rosids</taxon>
        <taxon>fabids</taxon>
        <taxon>Malpighiales</taxon>
        <taxon>Erythroxylaceae</taxon>
        <taxon>Erythroxylum</taxon>
    </lineage>
</organism>
<comment type="caution">
    <text evidence="5">The sequence shown here is derived from an EMBL/GenBank/DDBJ whole genome shotgun (WGS) entry which is preliminary data.</text>
</comment>
<reference evidence="5 6" key="1">
    <citation type="submission" date="2021-09" db="EMBL/GenBank/DDBJ databases">
        <title>Genomic insights and catalytic innovation underlie evolution of tropane alkaloids biosynthesis.</title>
        <authorList>
            <person name="Wang Y.-J."/>
            <person name="Tian T."/>
            <person name="Huang J.-P."/>
            <person name="Huang S.-X."/>
        </authorList>
    </citation>
    <scope>NUCLEOTIDE SEQUENCE [LARGE SCALE GENOMIC DNA]</scope>
    <source>
        <strain evidence="5">KIB-2018</strain>
        <tissue evidence="5">Leaf</tissue>
    </source>
</reference>
<name>A0AAV8SNW2_9ROSI</name>
<evidence type="ECO:0000313" key="5">
    <source>
        <dbReference type="EMBL" id="KAJ8753972.1"/>
    </source>
</evidence>
<keyword evidence="3" id="KW-0268">Exocytosis</keyword>
<evidence type="ECO:0000313" key="6">
    <source>
        <dbReference type="Proteomes" id="UP001159364"/>
    </source>
</evidence>
<accession>A0AAV8SNW2</accession>
<dbReference type="GO" id="GO:0005546">
    <property type="term" value="F:phosphatidylinositol-4,5-bisphosphate binding"/>
    <property type="evidence" value="ECO:0007669"/>
    <property type="project" value="InterPro"/>
</dbReference>
<evidence type="ECO:0000259" key="4">
    <source>
        <dbReference type="Pfam" id="PF03081"/>
    </source>
</evidence>
<sequence>MPRKGMRSLCFHTKTPSFAVSPSHLSTPRRSFSESRIEMIIETADSMIMRWNPDSSTYASVTSLFYEDKREAAQFLKCVKDLQKAMHLLASENSTDHRLVRAQTLMQTAMKRLQKEFYQILSMNRAHLDPESVSTRSSRASTISSSDGYDDEDEIQITGDSIVEVENVSAAVIADLKSIAECMISCGYTKECIKVYKIIRKSIIDEGIYKLGVERLSSSKVNKLSWEVLELKIKNWLEAMKIAMRTLFTGERILCDAVFAVSDSIRESCFTEISREGATLLFNFPGIVAKRKRSSPERMFLSLDMYTSISEHWPEIEEIFSFESCSAVRSQALASFTQLTVSVRHMLAEFESTILKDSSKTLAPGGGLHPLTKYAMEYIVLLADYSNVIADIIADWPPPKKSSLPESHFDSSHSEDSPESPLVLRFAWLILVLLCKLDGKAQHYKDLSVAYLFLANNIQHVASKVRTSNLVCILGDDWVTKHEAKVRQFAGKYESLAWAPVVEMLTEKRTAAITAEEVKDMFKIFNPSFEEAYRKQTSCVIPDPKLRDEVKVSISRKLTSPYRELYEKHRRVRVFVKYTPEDIENYLSDLFSGTILAGDSPSSSHRRRERT</sequence>
<dbReference type="InterPro" id="IPR016159">
    <property type="entry name" value="Cullin_repeat-like_dom_sf"/>
</dbReference>
<dbReference type="EMBL" id="JAIWQS010000009">
    <property type="protein sequence ID" value="KAJ8753972.1"/>
    <property type="molecule type" value="Genomic_DNA"/>
</dbReference>
<evidence type="ECO:0000256" key="2">
    <source>
        <dbReference type="ARBA" id="ARBA00022448"/>
    </source>
</evidence>
<protein>
    <recommendedName>
        <fullName evidence="3">Exocyst subunit Exo70 family protein</fullName>
    </recommendedName>
</protein>
<proteinExistence type="inferred from homology"/>
<comment type="function">
    <text evidence="3">Component of the exocyst complex.</text>
</comment>
<dbReference type="Pfam" id="PF20669">
    <property type="entry name" value="Exo70_N"/>
    <property type="match status" value="1"/>
</dbReference>
<dbReference type="GO" id="GO:0015031">
    <property type="term" value="P:protein transport"/>
    <property type="evidence" value="ECO:0007669"/>
    <property type="project" value="UniProtKB-KW"/>
</dbReference>
<dbReference type="GO" id="GO:0000145">
    <property type="term" value="C:exocyst"/>
    <property type="evidence" value="ECO:0007669"/>
    <property type="project" value="InterPro"/>
</dbReference>
<dbReference type="PANTHER" id="PTHR12542:SF38">
    <property type="entry name" value="EXOCYST SUBUNIT EXO70 FAMILY PROTEIN"/>
    <property type="match status" value="1"/>
</dbReference>
<dbReference type="AlphaFoldDB" id="A0AAV8SNW2"/>
<dbReference type="Pfam" id="PF03081">
    <property type="entry name" value="Exo70_C"/>
    <property type="match status" value="1"/>
</dbReference>
<dbReference type="InterPro" id="IPR004140">
    <property type="entry name" value="Exo70"/>
</dbReference>
<dbReference type="GO" id="GO:0006887">
    <property type="term" value="P:exocytosis"/>
    <property type="evidence" value="ECO:0007669"/>
    <property type="project" value="UniProtKB-KW"/>
</dbReference>
<evidence type="ECO:0000256" key="3">
    <source>
        <dbReference type="RuleBase" id="RU365026"/>
    </source>
</evidence>
<dbReference type="SUPFAM" id="SSF74788">
    <property type="entry name" value="Cullin repeat-like"/>
    <property type="match status" value="1"/>
</dbReference>
<keyword evidence="3" id="KW-0653">Protein transport</keyword>
<dbReference type="Proteomes" id="UP001159364">
    <property type="component" value="Linkage Group LG09"/>
</dbReference>
<comment type="similarity">
    <text evidence="1 3">Belongs to the EXO70 family.</text>
</comment>
<keyword evidence="2 3" id="KW-0813">Transport</keyword>